<feature type="compositionally biased region" description="Polar residues" evidence="4">
    <location>
        <begin position="930"/>
        <end position="942"/>
    </location>
</feature>
<feature type="compositionally biased region" description="Acidic residues" evidence="4">
    <location>
        <begin position="962"/>
        <end position="976"/>
    </location>
</feature>
<dbReference type="InterPro" id="IPR026847">
    <property type="entry name" value="VPS13"/>
</dbReference>
<dbReference type="Proteomes" id="UP000321518">
    <property type="component" value="Unassembled WGS sequence"/>
</dbReference>
<feature type="domain" description="Chorein N-terminal" evidence="5">
    <location>
        <begin position="62"/>
        <end position="908"/>
    </location>
</feature>
<feature type="region of interest" description="Disordered" evidence="4">
    <location>
        <begin position="1803"/>
        <end position="1841"/>
    </location>
</feature>
<proteinExistence type="inferred from homology"/>
<organism evidence="9 10">
    <name type="scientific">Rhodotorula toruloides</name>
    <name type="common">Yeast</name>
    <name type="synonym">Rhodosporidium toruloides</name>
    <dbReference type="NCBI Taxonomy" id="5286"/>
    <lineage>
        <taxon>Eukaryota</taxon>
        <taxon>Fungi</taxon>
        <taxon>Dikarya</taxon>
        <taxon>Basidiomycota</taxon>
        <taxon>Pucciniomycotina</taxon>
        <taxon>Microbotryomycetes</taxon>
        <taxon>Sporidiobolales</taxon>
        <taxon>Sporidiobolaceae</taxon>
        <taxon>Rhodotorula</taxon>
    </lineage>
</organism>
<dbReference type="PANTHER" id="PTHR16166">
    <property type="entry name" value="VACUOLAR PROTEIN SORTING-ASSOCIATED PROTEIN VPS13"/>
    <property type="match status" value="1"/>
</dbReference>
<reference evidence="9 10" key="1">
    <citation type="submission" date="2019-07" db="EMBL/GenBank/DDBJ databases">
        <title>Rhodotorula toruloides NBRC10032 genome sequencing.</title>
        <authorList>
            <person name="Shida Y."/>
            <person name="Takaku H."/>
            <person name="Ogasawara W."/>
            <person name="Mori K."/>
        </authorList>
    </citation>
    <scope>NUCLEOTIDE SEQUENCE [LARGE SCALE GENOMIC DNA]</scope>
    <source>
        <strain evidence="9 10">NBRC10032</strain>
    </source>
</reference>
<dbReference type="OrthoDB" id="428159at2759"/>
<evidence type="ECO:0000256" key="1">
    <source>
        <dbReference type="ARBA" id="ARBA00006545"/>
    </source>
</evidence>
<dbReference type="Pfam" id="PF25037">
    <property type="entry name" value="VPS13_C"/>
    <property type="match status" value="1"/>
</dbReference>
<dbReference type="EMBL" id="BJWK01000001">
    <property type="protein sequence ID" value="GEM06142.1"/>
    <property type="molecule type" value="Genomic_DNA"/>
</dbReference>
<evidence type="ECO:0000259" key="5">
    <source>
        <dbReference type="Pfam" id="PF12624"/>
    </source>
</evidence>
<evidence type="ECO:0000313" key="9">
    <source>
        <dbReference type="EMBL" id="GEM06142.1"/>
    </source>
</evidence>
<dbReference type="GO" id="GO:0045053">
    <property type="term" value="P:protein retention in Golgi apparatus"/>
    <property type="evidence" value="ECO:0007669"/>
    <property type="project" value="TreeGrafter"/>
</dbReference>
<evidence type="ECO:0000313" key="10">
    <source>
        <dbReference type="Proteomes" id="UP000321518"/>
    </source>
</evidence>
<dbReference type="InterPro" id="IPR026854">
    <property type="entry name" value="VPS13_N"/>
</dbReference>
<dbReference type="GO" id="GO:0006869">
    <property type="term" value="P:lipid transport"/>
    <property type="evidence" value="ECO:0007669"/>
    <property type="project" value="UniProtKB-KW"/>
</dbReference>
<feature type="domain" description="Vacuolar protein sorting-associated protein 13 VPS13 adaptor binding" evidence="7">
    <location>
        <begin position="2030"/>
        <end position="2604"/>
    </location>
</feature>
<evidence type="ECO:0000256" key="3">
    <source>
        <dbReference type="ARBA" id="ARBA00023055"/>
    </source>
</evidence>
<evidence type="ECO:0000259" key="7">
    <source>
        <dbReference type="Pfam" id="PF25036"/>
    </source>
</evidence>
<dbReference type="InterPro" id="IPR056747">
    <property type="entry name" value="VPS13-like_M"/>
</dbReference>
<dbReference type="GO" id="GO:0006623">
    <property type="term" value="P:protein targeting to vacuole"/>
    <property type="evidence" value="ECO:0007669"/>
    <property type="project" value="TreeGrafter"/>
</dbReference>
<dbReference type="Pfam" id="PF25036">
    <property type="entry name" value="VPS13_VAB"/>
    <property type="match status" value="1"/>
</dbReference>
<gene>
    <name evidence="9" type="ORF">Rt10032_c01g0159</name>
</gene>
<comment type="similarity">
    <text evidence="1">Belongs to the VPS13 family.</text>
</comment>
<dbReference type="PANTHER" id="PTHR16166:SF93">
    <property type="entry name" value="INTERMEMBRANE LIPID TRANSFER PROTEIN VPS13"/>
    <property type="match status" value="1"/>
</dbReference>
<dbReference type="Pfam" id="PF12624">
    <property type="entry name" value="VPS13_N"/>
    <property type="match status" value="1"/>
</dbReference>
<dbReference type="GO" id="GO:0045324">
    <property type="term" value="P:late endosome to vacuole transport"/>
    <property type="evidence" value="ECO:0007669"/>
    <property type="project" value="TreeGrafter"/>
</dbReference>
<feature type="compositionally biased region" description="Acidic residues" evidence="4">
    <location>
        <begin position="631"/>
        <end position="649"/>
    </location>
</feature>
<feature type="region of interest" description="Disordered" evidence="4">
    <location>
        <begin position="1144"/>
        <end position="1168"/>
    </location>
</feature>
<feature type="region of interest" description="Disordered" evidence="4">
    <location>
        <begin position="919"/>
        <end position="991"/>
    </location>
</feature>
<evidence type="ECO:0000256" key="2">
    <source>
        <dbReference type="ARBA" id="ARBA00022448"/>
    </source>
</evidence>
<name>A0A511K717_RHOTO</name>
<feature type="region of interest" description="Disordered" evidence="4">
    <location>
        <begin position="612"/>
        <end position="652"/>
    </location>
</feature>
<dbReference type="GO" id="GO:0007005">
    <property type="term" value="P:mitochondrion organization"/>
    <property type="evidence" value="ECO:0007669"/>
    <property type="project" value="TreeGrafter"/>
</dbReference>
<keyword evidence="3" id="KW-0445">Lipid transport</keyword>
<evidence type="ECO:0000259" key="8">
    <source>
        <dbReference type="Pfam" id="PF25037"/>
    </source>
</evidence>
<comment type="caution">
    <text evidence="9">The sequence shown here is derived from an EMBL/GenBank/DDBJ whole genome shotgun (WGS) entry which is preliminary data.</text>
</comment>
<accession>A0A511K717</accession>
<keyword evidence="2" id="KW-0813">Transport</keyword>
<sequence length="3275" mass="365241">MVLEGVLAGILNRTLSAYFLLPSYHRFCLIAVSLLHTPPALPNPSSSPANSHPARPVHVRQVDNLNTSQLNVGIWSGDVKLRNLRLKKEALDKFRLPVDVMEGYLGDLTLSIPWSNLSGKPVRVLIENVYLLAVPTDSSKATPEEDAARAQAAKLEKLENAEMLTTQPAPGLSAEEEQKNQSFTTSLINKIVDNLQIEIRNIHIRYEDKLSVPGHPFSVGLTLSRFSAVSTDENWQPTFITKHAGPVHKLATLDSLAVYFDTDSPSLAGHELSEAIVKFTDLIAREGNTPSHQFVLKPVSGQGRLVMNKQVDTHTPKTDAELLFQELGFVLDADQYRDALSMVDLFHFYIRQREYRSFRPPQGEFDKNRNRALWKFATSAIRSEVHEKHRQWSWEYFAERRNDRKAYVDLFKKKTLGTIEVEESQELVDLEVKLGYKDIRFYRSIARSELRKDRIEHPPPPKPQTTTAKATSWIGSWVGWGVGESAAAADQHESDDPSSGLNDEQRKELYKAIDWDEKGAVANAVDYPEDTLLLRVKAKLETGSFALRTDPHGSAKDLVALNFDDLRLDMAQRPENLEATLALGGLRVFDGTCENTLHEQVVRVKEIAVDEEEQRRAKKKQRARLPPPEEREADEDTGQYDDGEEEAQDEVARDGVGEWAMQENPFFSLKFEHNPLDKRADNALAVRLRHTEIVYHRGYVEAIFAFFQPPESQLESVGALIDVASETLEGIRKETRAGLEYALQQHKTVDVQLDLNAPIIIIPESMTQKDCQHIVLDAGHISVVSELADQSAMDAVKAKEHQEYQEEDYKRLESLMYDKFYVKLEDAQLLMGPSLQTCLDALDIKSDHYSSSTGELHILERMSLTFLAQNCILAQAPNLARFKVSGSLPTLQLNFSDRKYKSLMRMIDVAIPHFGDEDEDVQAQRPGPQPNQRGISFAQSRSRVADLDDGDEDLHIGHDTDSEGAENDAVNDDDDKDGGKDEFFDTPDIADGKQNIHQKTFEFSFAVDRVQGSIYRSNADPTKPHRLLVNAVLEGFKVDFELRPYDMNVDVVLRSLYLEDKMTAAQNSDFRHLLTSEKLEGGHEHDLVRVRYQGVQKNSPEFMTVHEGFDKSVDVEMSTLNLVVTRSSILLLFDWIMTTFTDPADASAPSSPQIEGGNEEQQVEEVSTDKLRVKVKLTSINLILNEDGLRLATLSLSAADVSVLLRGPTIRVATHLGNLSLHDDFSSSAPQEMLTIQGDEFADFRYETYDPTDKTTYPGYDTSVHLRSGSLRFTFRSEPVHRILAFFTKFGRMKAVYDAATQAAAQRATEMQTMIPKMHYDILVKTPILVFPHEEAGRADDTIVAKLGELSLRNDFEVTDEVVKTKIDFGLHEVGLESTLYHGGEAHSLPVLDGVRIDVHVTLHQSVDPMKELDAPGTLVSAKMSDVKMKLTQAQYGLLIHLSQTIPSAFAFDEEKLDDEDSAMIEAAPFPSVPKKDVEAAVKDKNGDVAPDDHGNEVVDLLPELPRSAKTVDGEQFQLKSTLDLDFAVNTVFLELFTEAATSTESLEEASLARFALNDTAVKYKMVSNGSMEAEVAIRSFTINDTRPARLTKFREIIPATKHSGHQFMVHYTQSGGLDKSAIANVTVDSPKIIFSLDPLFALVDYFSSAFPQAPKAGQDEDDIDEGLKEADEQKVDPSPATESTLAYRINVVSPTIILLENPAKADSEAVVLSLSQAQMTQQGTLALTIARMGMFLCRMDRPKENIRVLDDVDVILSMDSRTDGGRQVTNIEVGVQPLILRVSLRDIFLINSIINRAIELSNRGSPTPEEQPARPDLESLQSGKVRTRSKSDAATRRRSVPGASKLVREDLVTAQVIVTKETLRAIFDGLQLIIIGDMHDLPLLDLKAGRFTAKAKDWSTDLDASVMIKPFINYFNLKVSHWEPLMDPWEFGVHVSRSVTTGLLAVDVFSKKRLELNVTSTFIEVAMTTMSIMDREGDKVFKKPRGSNAPFLIKNRTGYPLSLWSESADAGAQGQRLDDGGDVPWRFDDWRTARENVSASTHNSLTVVFDGMGWERLKHVYVDREGEHIHALRPKIDKVTHRLLCDVKLVDNVKVVTFRSTFLVENKSLVNAEMVIIDEHGKKASQVYKIPPGGECAVPILAAYHNRIKLRPDRKSGFGYNWSTDSLHWQDLVKRPTRAIVCKSQKEAAFRFQAYALHDKSDPLVRIYPKITLRLRAPVEVQNLLPHDIRYRVFDKNLEHNWTSFLRAGGVSPIHVAELSHLLLLSVEVQDTNLGRSEFAIINTDNPEDLPVEGDLVLADKEARKLNLRIHYQHVPVLPMKHPDSGGAFRVQVYSPYVMINKTGLPFALKTKTFFGAAKSVAGLDEFSSEAAKRKPNDAFMFSFPTDDRRNRALLRVGDSNWSASLSFETVGLTTEVVLPSATGKEEVRVGLKVTEGLGDYKLTRVITLCPRFIVKNNFDEPIRVREFSSSEESLLQTGERHHVGFLRSGQAPQLSLSFPGSHHWSAPFKLQDVGQNYVRIPVSSSDERLARIDAVLEGPCIFVRLDPEQGAWPFLLRNDSDYPIEFWQAEHGGVQGEGEPSNRRRYRLERGSKLQYAWDRPADDIRQFRIACGGRERAVNPLEIGALIPFRFDHEGHTAVISIDVRAEGSTQAVTFSNYVEEDSVFKLQRRNTEMLSRAESIASSRDAVFEAVDVDVVTTFSLSVNLEGIGISVVNRKMQELIYASFRGVTAKYSDSTTNVAYDVGIKWIQIDNQLFGGLYPILLYPSVIPKDSKELEVHPSLQVSAILLKDEAHGVNYFKYASILLQEMTIEVDEDFLFALLDFAKFSGANGMAEQESKLTEDPEEIPEPTATSKGGDLYFEVLHLHPIQLDLSFMRTDRVNVEQKLNSHNPLYFFINALTMALGNVNDAPVRLNALVIENARLSLPVLQERLTVHYSDEFFGQLYRVLGSADVLGNPVGLFTNVSSGVADFFIQPYDSVMMNGNKDLGIGIARGAGSLAKKTVFGLSDSLTKISGSIGKGLSAATLDKQYQSQRRMRQFRNKPKHALYGVTAGATSFVTSVASGFEGLATKPLEGAEKGGAAGFFKGVGMGLVGAVTKPAVGIFDFANNVTEGIRNTTTVFDQTGIDRVRLPRFTASDGVLRPYSEREALGQNWLKNVENGRYFSETYVAHLDLPSSDDTLVVILTTTRILLVRVNKLKVGWDVPISDLATISLEASGITLVLRGSVPGPFLAIPDQSARLWLFRHLERIATLVASSSRLPGTASLSPSVS</sequence>
<evidence type="ECO:0000256" key="4">
    <source>
        <dbReference type="SAM" id="MobiDB-lite"/>
    </source>
</evidence>
<dbReference type="InterPro" id="IPR009543">
    <property type="entry name" value="VPS13_VAB"/>
</dbReference>
<feature type="domain" description="Intermembrane lipid transfer protein VPS13-like C-terminal" evidence="8">
    <location>
        <begin position="3133"/>
        <end position="3240"/>
    </location>
</feature>
<dbReference type="Pfam" id="PF25033">
    <property type="entry name" value="VPS13_M"/>
    <property type="match status" value="1"/>
</dbReference>
<protein>
    <submittedName>
        <fullName evidence="9">Vacuolar protein sorting-associated protein VPS13</fullName>
    </submittedName>
</protein>
<evidence type="ECO:0000259" key="6">
    <source>
        <dbReference type="Pfam" id="PF25033"/>
    </source>
</evidence>
<dbReference type="InterPro" id="IPR056748">
    <property type="entry name" value="VPS13-like_C"/>
</dbReference>
<feature type="domain" description="VPS13-like middle region" evidence="6">
    <location>
        <begin position="1191"/>
        <end position="1971"/>
    </location>
</feature>